<gene>
    <name evidence="1" type="ORF">NQ317_018855</name>
</gene>
<evidence type="ECO:0000313" key="1">
    <source>
        <dbReference type="EMBL" id="KAJ8973900.1"/>
    </source>
</evidence>
<name>A0ABQ9J6W9_9CUCU</name>
<dbReference type="EMBL" id="JAPWTJ010001086">
    <property type="protein sequence ID" value="KAJ8973900.1"/>
    <property type="molecule type" value="Genomic_DNA"/>
</dbReference>
<reference evidence="1" key="1">
    <citation type="journal article" date="2023" name="Insect Mol. Biol.">
        <title>Genome sequencing provides insights into the evolution of gene families encoding plant cell wall-degrading enzymes in longhorned beetles.</title>
        <authorList>
            <person name="Shin N.R."/>
            <person name="Okamura Y."/>
            <person name="Kirsch R."/>
            <person name="Pauchet Y."/>
        </authorList>
    </citation>
    <scope>NUCLEOTIDE SEQUENCE</scope>
    <source>
        <strain evidence="1">MMC_N1</strain>
    </source>
</reference>
<comment type="caution">
    <text evidence="1">The sequence shown here is derived from an EMBL/GenBank/DDBJ whole genome shotgun (WGS) entry which is preliminary data.</text>
</comment>
<accession>A0ABQ9J6W9</accession>
<dbReference type="Proteomes" id="UP001162164">
    <property type="component" value="Unassembled WGS sequence"/>
</dbReference>
<keyword evidence="2" id="KW-1185">Reference proteome</keyword>
<protein>
    <submittedName>
        <fullName evidence="1">Uncharacterized protein</fullName>
    </submittedName>
</protein>
<proteinExistence type="predicted"/>
<organism evidence="1 2">
    <name type="scientific">Molorchus minor</name>
    <dbReference type="NCBI Taxonomy" id="1323400"/>
    <lineage>
        <taxon>Eukaryota</taxon>
        <taxon>Metazoa</taxon>
        <taxon>Ecdysozoa</taxon>
        <taxon>Arthropoda</taxon>
        <taxon>Hexapoda</taxon>
        <taxon>Insecta</taxon>
        <taxon>Pterygota</taxon>
        <taxon>Neoptera</taxon>
        <taxon>Endopterygota</taxon>
        <taxon>Coleoptera</taxon>
        <taxon>Polyphaga</taxon>
        <taxon>Cucujiformia</taxon>
        <taxon>Chrysomeloidea</taxon>
        <taxon>Cerambycidae</taxon>
        <taxon>Lamiinae</taxon>
        <taxon>Monochamini</taxon>
        <taxon>Molorchus</taxon>
    </lineage>
</organism>
<evidence type="ECO:0000313" key="2">
    <source>
        <dbReference type="Proteomes" id="UP001162164"/>
    </source>
</evidence>
<sequence length="79" mass="9043">MRGEALYKQIETSTLFIAMTAFKFKVKFAKTHHNGGMEAQLSLELCISILQPFPVRFTAFAYLFPESEEFLWPSKGTYG</sequence>